<feature type="transmembrane region" description="Helical" evidence="7">
    <location>
        <begin position="303"/>
        <end position="324"/>
    </location>
</feature>
<dbReference type="PANTHER" id="PTHR30193:SF37">
    <property type="entry name" value="INNER MEMBRANE ABC TRANSPORTER PERMEASE PROTEIN YCJO"/>
    <property type="match status" value="1"/>
</dbReference>
<reference evidence="10" key="2">
    <citation type="submission" date="2020-09" db="EMBL/GenBank/DDBJ databases">
        <authorList>
            <person name="Sun Q."/>
            <person name="Zhou Y."/>
        </authorList>
    </citation>
    <scope>NUCLEOTIDE SEQUENCE</scope>
    <source>
        <strain evidence="10">CGMCC 1.15085</strain>
    </source>
</reference>
<feature type="domain" description="ABC transmembrane type-1" evidence="9">
    <location>
        <begin position="114"/>
        <end position="324"/>
    </location>
</feature>
<evidence type="ECO:0000313" key="11">
    <source>
        <dbReference type="Proteomes" id="UP000636793"/>
    </source>
</evidence>
<dbReference type="GO" id="GO:0055085">
    <property type="term" value="P:transmembrane transport"/>
    <property type="evidence" value="ECO:0007669"/>
    <property type="project" value="InterPro"/>
</dbReference>
<evidence type="ECO:0000256" key="1">
    <source>
        <dbReference type="ARBA" id="ARBA00004651"/>
    </source>
</evidence>
<feature type="transmembrane region" description="Helical" evidence="7">
    <location>
        <begin position="58"/>
        <end position="84"/>
    </location>
</feature>
<evidence type="ECO:0000256" key="5">
    <source>
        <dbReference type="ARBA" id="ARBA00022989"/>
    </source>
</evidence>
<comment type="similarity">
    <text evidence="7">Belongs to the binding-protein-dependent transport system permease family.</text>
</comment>
<feature type="region of interest" description="Disordered" evidence="8">
    <location>
        <begin position="1"/>
        <end position="54"/>
    </location>
</feature>
<evidence type="ECO:0000256" key="7">
    <source>
        <dbReference type="RuleBase" id="RU363032"/>
    </source>
</evidence>
<dbReference type="EMBL" id="BMHI01000005">
    <property type="protein sequence ID" value="GGB41977.1"/>
    <property type="molecule type" value="Genomic_DNA"/>
</dbReference>
<feature type="transmembrane region" description="Helical" evidence="7">
    <location>
        <begin position="113"/>
        <end position="138"/>
    </location>
</feature>
<evidence type="ECO:0000313" key="10">
    <source>
        <dbReference type="EMBL" id="GGB41977.1"/>
    </source>
</evidence>
<comment type="subcellular location">
    <subcellularLocation>
        <location evidence="1 7">Cell membrane</location>
        <topology evidence="1 7">Multi-pass membrane protein</topology>
    </subcellularLocation>
</comment>
<keyword evidence="4 7" id="KW-0812">Transmembrane</keyword>
<name>A0A916WXP5_9MICO</name>
<feature type="transmembrane region" description="Helical" evidence="7">
    <location>
        <begin position="197"/>
        <end position="218"/>
    </location>
</feature>
<organism evidence="10 11">
    <name type="scientific">Flexivirga endophytica</name>
    <dbReference type="NCBI Taxonomy" id="1849103"/>
    <lineage>
        <taxon>Bacteria</taxon>
        <taxon>Bacillati</taxon>
        <taxon>Actinomycetota</taxon>
        <taxon>Actinomycetes</taxon>
        <taxon>Micrococcales</taxon>
        <taxon>Dermacoccaceae</taxon>
        <taxon>Flexivirga</taxon>
    </lineage>
</organism>
<keyword evidence="3" id="KW-1003">Cell membrane</keyword>
<dbReference type="InterPro" id="IPR051393">
    <property type="entry name" value="ABC_transporter_permease"/>
</dbReference>
<dbReference type="GO" id="GO:0005886">
    <property type="term" value="C:plasma membrane"/>
    <property type="evidence" value="ECO:0007669"/>
    <property type="project" value="UniProtKB-SubCell"/>
</dbReference>
<dbReference type="CDD" id="cd06261">
    <property type="entry name" value="TM_PBP2"/>
    <property type="match status" value="1"/>
</dbReference>
<reference evidence="10" key="1">
    <citation type="journal article" date="2014" name="Int. J. Syst. Evol. Microbiol.">
        <title>Complete genome sequence of Corynebacterium casei LMG S-19264T (=DSM 44701T), isolated from a smear-ripened cheese.</title>
        <authorList>
            <consortium name="US DOE Joint Genome Institute (JGI-PGF)"/>
            <person name="Walter F."/>
            <person name="Albersmeier A."/>
            <person name="Kalinowski J."/>
            <person name="Ruckert C."/>
        </authorList>
    </citation>
    <scope>NUCLEOTIDE SEQUENCE</scope>
    <source>
        <strain evidence="10">CGMCC 1.15085</strain>
    </source>
</reference>
<dbReference type="InterPro" id="IPR000515">
    <property type="entry name" value="MetI-like"/>
</dbReference>
<keyword evidence="5 7" id="KW-1133">Transmembrane helix</keyword>
<evidence type="ECO:0000259" key="9">
    <source>
        <dbReference type="PROSITE" id="PS50928"/>
    </source>
</evidence>
<dbReference type="Gene3D" id="1.10.3720.10">
    <property type="entry name" value="MetI-like"/>
    <property type="match status" value="1"/>
</dbReference>
<dbReference type="SUPFAM" id="SSF161098">
    <property type="entry name" value="MetI-like"/>
    <property type="match status" value="1"/>
</dbReference>
<gene>
    <name evidence="10" type="ORF">GCM10011492_36160</name>
</gene>
<feature type="transmembrane region" description="Helical" evidence="7">
    <location>
        <begin position="254"/>
        <end position="277"/>
    </location>
</feature>
<dbReference type="PANTHER" id="PTHR30193">
    <property type="entry name" value="ABC TRANSPORTER PERMEASE PROTEIN"/>
    <property type="match status" value="1"/>
</dbReference>
<dbReference type="PROSITE" id="PS50928">
    <property type="entry name" value="ABC_TM1"/>
    <property type="match status" value="1"/>
</dbReference>
<evidence type="ECO:0000256" key="4">
    <source>
        <dbReference type="ARBA" id="ARBA00022692"/>
    </source>
</evidence>
<dbReference type="InterPro" id="IPR035906">
    <property type="entry name" value="MetI-like_sf"/>
</dbReference>
<keyword evidence="2 7" id="KW-0813">Transport</keyword>
<dbReference type="AlphaFoldDB" id="A0A916WXP5"/>
<keyword evidence="6 7" id="KW-0472">Membrane</keyword>
<evidence type="ECO:0000256" key="2">
    <source>
        <dbReference type="ARBA" id="ARBA00022448"/>
    </source>
</evidence>
<dbReference type="RefSeq" id="WP_188838411.1">
    <property type="nucleotide sequence ID" value="NZ_BMHI01000005.1"/>
</dbReference>
<comment type="caution">
    <text evidence="10">The sequence shown here is derived from an EMBL/GenBank/DDBJ whole genome shotgun (WGS) entry which is preliminary data.</text>
</comment>
<evidence type="ECO:0000256" key="3">
    <source>
        <dbReference type="ARBA" id="ARBA00022475"/>
    </source>
</evidence>
<dbReference type="Proteomes" id="UP000636793">
    <property type="component" value="Unassembled WGS sequence"/>
</dbReference>
<accession>A0A916WXP5</accession>
<proteinExistence type="inferred from homology"/>
<feature type="compositionally biased region" description="Low complexity" evidence="8">
    <location>
        <begin position="34"/>
        <end position="50"/>
    </location>
</feature>
<evidence type="ECO:0000256" key="6">
    <source>
        <dbReference type="ARBA" id="ARBA00023136"/>
    </source>
</evidence>
<evidence type="ECO:0000256" key="8">
    <source>
        <dbReference type="SAM" id="MobiDB-lite"/>
    </source>
</evidence>
<keyword evidence="11" id="KW-1185">Reference proteome</keyword>
<dbReference type="Pfam" id="PF00528">
    <property type="entry name" value="BPD_transp_1"/>
    <property type="match status" value="1"/>
</dbReference>
<sequence length="340" mass="36349">MSSDGTAAAAADRPTSSGAEVLLRKKEPLPDADPSGPGSPRRSISASSPKASRKGPSLWMLAPAVAFFAAFGLVPLLGTVVLSFCDWNGLGSPTFSGLDNWTSVLKDGSTYHALWLTVLMCVGTFVVQFPISLLLGVFMAGQQRYRAVMSVLYFLPLLFSAAAIGIAFKNLLDPNFGVSNALHLGLLQQDWLGSPTLAFWVIIAVVSWCFIPFHSLLYQAGARQIPKSLYEAAQLDGAGRVRCFFSITLPQLKYTMVTSTTLMIVGALTAFDLIYVMTNGGPGDATRILPVDMYLDGFKSNQMGVASVVAVILIGLALSFALLLNKLSGSDRMESQMEGM</sequence>
<protein>
    <submittedName>
        <fullName evidence="10">ABC transporter</fullName>
    </submittedName>
</protein>
<feature type="transmembrane region" description="Helical" evidence="7">
    <location>
        <begin position="150"/>
        <end position="168"/>
    </location>
</feature>